<keyword evidence="1 2" id="KW-0129">CBS domain</keyword>
<dbReference type="KEGG" id="tcd:AAIA72_10795"/>
<dbReference type="RefSeq" id="WP_369600329.1">
    <property type="nucleotide sequence ID" value="NZ_CP154858.1"/>
</dbReference>
<evidence type="ECO:0000256" key="2">
    <source>
        <dbReference type="PROSITE-ProRule" id="PRU00703"/>
    </source>
</evidence>
<dbReference type="InterPro" id="IPR000644">
    <property type="entry name" value="CBS_dom"/>
</dbReference>
<evidence type="ECO:0000259" key="3">
    <source>
        <dbReference type="PROSITE" id="PS51371"/>
    </source>
</evidence>
<reference evidence="4" key="1">
    <citation type="submission" date="2024-05" db="EMBL/GenBank/DDBJ databases">
        <title>Genome sequencing of novel strain.</title>
        <authorList>
            <person name="Ganbat D."/>
            <person name="Ganbat S."/>
            <person name="Lee S.-J."/>
        </authorList>
    </citation>
    <scope>NUCLEOTIDE SEQUENCE</scope>
    <source>
        <strain evidence="4">SMD15-11</strain>
    </source>
</reference>
<dbReference type="PANTHER" id="PTHR43080:SF2">
    <property type="entry name" value="CBS DOMAIN-CONTAINING PROTEIN"/>
    <property type="match status" value="1"/>
</dbReference>
<dbReference type="PROSITE" id="PS51371">
    <property type="entry name" value="CBS"/>
    <property type="match status" value="1"/>
</dbReference>
<dbReference type="Pfam" id="PF00571">
    <property type="entry name" value="CBS"/>
    <property type="match status" value="2"/>
</dbReference>
<gene>
    <name evidence="4" type="ORF">AAIA72_10795</name>
</gene>
<dbReference type="PANTHER" id="PTHR43080">
    <property type="entry name" value="CBS DOMAIN-CONTAINING PROTEIN CBSX3, MITOCHONDRIAL"/>
    <property type="match status" value="1"/>
</dbReference>
<dbReference type="SUPFAM" id="SSF54631">
    <property type="entry name" value="CBS-domain pair"/>
    <property type="match status" value="1"/>
</dbReference>
<dbReference type="Gene3D" id="3.10.580.10">
    <property type="entry name" value="CBS-domain"/>
    <property type="match status" value="1"/>
</dbReference>
<organism evidence="4">
    <name type="scientific">Thermohahella caldifontis</name>
    <dbReference type="NCBI Taxonomy" id="3142973"/>
    <lineage>
        <taxon>Bacteria</taxon>
        <taxon>Pseudomonadati</taxon>
        <taxon>Pseudomonadota</taxon>
        <taxon>Gammaproteobacteria</taxon>
        <taxon>Oceanospirillales</taxon>
        <taxon>Hahellaceae</taxon>
        <taxon>Thermohahella</taxon>
    </lineage>
</organism>
<dbReference type="SMART" id="SM00116">
    <property type="entry name" value="CBS"/>
    <property type="match status" value="1"/>
</dbReference>
<dbReference type="EMBL" id="CP154858">
    <property type="protein sequence ID" value="XDT71293.1"/>
    <property type="molecule type" value="Genomic_DNA"/>
</dbReference>
<evidence type="ECO:0000313" key="4">
    <source>
        <dbReference type="EMBL" id="XDT71293.1"/>
    </source>
</evidence>
<dbReference type="InterPro" id="IPR051257">
    <property type="entry name" value="Diverse_CBS-Domain"/>
</dbReference>
<name>A0AB39UT91_9GAMM</name>
<dbReference type="InterPro" id="IPR046342">
    <property type="entry name" value="CBS_dom_sf"/>
</dbReference>
<protein>
    <submittedName>
        <fullName evidence="4">CBS domain-containing protein</fullName>
    </submittedName>
</protein>
<evidence type="ECO:0000256" key="1">
    <source>
        <dbReference type="ARBA" id="ARBA00023122"/>
    </source>
</evidence>
<feature type="domain" description="CBS" evidence="3">
    <location>
        <begin position="80"/>
        <end position="131"/>
    </location>
</feature>
<sequence length="131" mass="14751">MNTKPVIKVRDVMSDRFAEMDGLATVSEALTRIREQDLNVILISRRDEHDAHGIVLLADIAKKVLAADRAPERVNLYEIMSKPVISVEPSLNVRYCARLFHRFGLSVAPVIENDQILGIVTYRDLVLKGLL</sequence>
<dbReference type="AlphaFoldDB" id="A0AB39UT91"/>
<accession>A0AB39UT91</accession>
<proteinExistence type="predicted"/>